<organism evidence="14 15">
    <name type="scientific">Aspergillus brasiliensis (strain CBS 101740 / IMI 381727 / IBT 21946)</name>
    <dbReference type="NCBI Taxonomy" id="767769"/>
    <lineage>
        <taxon>Eukaryota</taxon>
        <taxon>Fungi</taxon>
        <taxon>Dikarya</taxon>
        <taxon>Ascomycota</taxon>
        <taxon>Pezizomycotina</taxon>
        <taxon>Eurotiomycetes</taxon>
        <taxon>Eurotiomycetidae</taxon>
        <taxon>Eurotiales</taxon>
        <taxon>Aspergillaceae</taxon>
        <taxon>Aspergillus</taxon>
        <taxon>Aspergillus subgen. Circumdati</taxon>
    </lineage>
</organism>
<evidence type="ECO:0000256" key="10">
    <source>
        <dbReference type="RuleBase" id="RU000489"/>
    </source>
</evidence>
<dbReference type="RefSeq" id="XP_067480589.1">
    <property type="nucleotide sequence ID" value="XM_067629222.1"/>
</dbReference>
<feature type="compositionally biased region" description="Basic residues" evidence="11">
    <location>
        <begin position="21"/>
        <end position="30"/>
    </location>
</feature>
<evidence type="ECO:0000256" key="2">
    <source>
        <dbReference type="ARBA" id="ARBA00008682"/>
    </source>
</evidence>
<evidence type="ECO:0000256" key="8">
    <source>
        <dbReference type="ARBA" id="ARBA00023295"/>
    </source>
</evidence>
<dbReference type="InterPro" id="IPR050314">
    <property type="entry name" value="Glycosyl_Hydrlase_18"/>
</dbReference>
<evidence type="ECO:0000256" key="11">
    <source>
        <dbReference type="SAM" id="MobiDB-lite"/>
    </source>
</evidence>
<dbReference type="InterPro" id="IPR001579">
    <property type="entry name" value="Glyco_hydro_18_chit_AS"/>
</dbReference>
<dbReference type="GeneID" id="93581709"/>
<dbReference type="FunFam" id="3.10.50.10:FF:000005">
    <property type="entry name" value="Endochitinase B1"/>
    <property type="match status" value="1"/>
</dbReference>
<evidence type="ECO:0000256" key="1">
    <source>
        <dbReference type="ARBA" id="ARBA00000822"/>
    </source>
</evidence>
<evidence type="ECO:0000313" key="15">
    <source>
        <dbReference type="Proteomes" id="UP000184499"/>
    </source>
</evidence>
<dbReference type="GO" id="GO:0006032">
    <property type="term" value="P:chitin catabolic process"/>
    <property type="evidence" value="ECO:0007669"/>
    <property type="project" value="UniProtKB-KW"/>
</dbReference>
<dbReference type="InterPro" id="IPR029070">
    <property type="entry name" value="Chitinase_insertion_sf"/>
</dbReference>
<comment type="catalytic activity">
    <reaction evidence="1">
        <text>Random endo-hydrolysis of N-acetyl-beta-D-glucosaminide (1-&gt;4)-beta-linkages in chitin and chitodextrins.</text>
        <dbReference type="EC" id="3.2.1.14"/>
    </reaction>
</comment>
<dbReference type="SMART" id="SM00636">
    <property type="entry name" value="Glyco_18"/>
    <property type="match status" value="1"/>
</dbReference>
<feature type="signal peptide" evidence="12">
    <location>
        <begin position="1"/>
        <end position="17"/>
    </location>
</feature>
<evidence type="ECO:0000256" key="12">
    <source>
        <dbReference type="SAM" id="SignalP"/>
    </source>
</evidence>
<feature type="region of interest" description="Disordered" evidence="11">
    <location>
        <begin position="19"/>
        <end position="40"/>
    </location>
</feature>
<evidence type="ECO:0000256" key="9">
    <source>
        <dbReference type="ARBA" id="ARBA00023326"/>
    </source>
</evidence>
<dbReference type="Pfam" id="PF00704">
    <property type="entry name" value="Glyco_hydro_18"/>
    <property type="match status" value="1"/>
</dbReference>
<name>A0A1L9UNY8_ASPBC</name>
<evidence type="ECO:0000256" key="5">
    <source>
        <dbReference type="ARBA" id="ARBA00023024"/>
    </source>
</evidence>
<evidence type="ECO:0000313" key="14">
    <source>
        <dbReference type="EMBL" id="OJJ73341.1"/>
    </source>
</evidence>
<evidence type="ECO:0000256" key="4">
    <source>
        <dbReference type="ARBA" id="ARBA00022801"/>
    </source>
</evidence>
<dbReference type="STRING" id="767769.A0A1L9UNY8"/>
<keyword evidence="8 10" id="KW-0326">Glycosidase</keyword>
<dbReference type="EMBL" id="KV878682">
    <property type="protein sequence ID" value="OJJ73341.1"/>
    <property type="molecule type" value="Genomic_DNA"/>
</dbReference>
<feature type="domain" description="GH18" evidence="13">
    <location>
        <begin position="64"/>
        <end position="427"/>
    </location>
</feature>
<reference evidence="15" key="1">
    <citation type="journal article" date="2017" name="Genome Biol.">
        <title>Comparative genomics reveals high biological diversity and specific adaptations in the industrially and medically important fungal genus Aspergillus.</title>
        <authorList>
            <person name="de Vries R.P."/>
            <person name="Riley R."/>
            <person name="Wiebenga A."/>
            <person name="Aguilar-Osorio G."/>
            <person name="Amillis S."/>
            <person name="Uchima C.A."/>
            <person name="Anderluh G."/>
            <person name="Asadollahi M."/>
            <person name="Askin M."/>
            <person name="Barry K."/>
            <person name="Battaglia E."/>
            <person name="Bayram O."/>
            <person name="Benocci T."/>
            <person name="Braus-Stromeyer S.A."/>
            <person name="Caldana C."/>
            <person name="Canovas D."/>
            <person name="Cerqueira G.C."/>
            <person name="Chen F."/>
            <person name="Chen W."/>
            <person name="Choi C."/>
            <person name="Clum A."/>
            <person name="Dos Santos R.A."/>
            <person name="Damasio A.R."/>
            <person name="Diallinas G."/>
            <person name="Emri T."/>
            <person name="Fekete E."/>
            <person name="Flipphi M."/>
            <person name="Freyberg S."/>
            <person name="Gallo A."/>
            <person name="Gournas C."/>
            <person name="Habgood R."/>
            <person name="Hainaut M."/>
            <person name="Harispe M.L."/>
            <person name="Henrissat B."/>
            <person name="Hilden K.S."/>
            <person name="Hope R."/>
            <person name="Hossain A."/>
            <person name="Karabika E."/>
            <person name="Karaffa L."/>
            <person name="Karanyi Z."/>
            <person name="Krasevec N."/>
            <person name="Kuo A."/>
            <person name="Kusch H."/>
            <person name="LaButti K."/>
            <person name="Lagendijk E.L."/>
            <person name="Lapidus A."/>
            <person name="Levasseur A."/>
            <person name="Lindquist E."/>
            <person name="Lipzen A."/>
            <person name="Logrieco A.F."/>
            <person name="MacCabe A."/>
            <person name="Maekelae M.R."/>
            <person name="Malavazi I."/>
            <person name="Melin P."/>
            <person name="Meyer V."/>
            <person name="Mielnichuk N."/>
            <person name="Miskei M."/>
            <person name="Molnar A.P."/>
            <person name="Mule G."/>
            <person name="Ngan C.Y."/>
            <person name="Orejas M."/>
            <person name="Orosz E."/>
            <person name="Ouedraogo J.P."/>
            <person name="Overkamp K.M."/>
            <person name="Park H.-S."/>
            <person name="Perrone G."/>
            <person name="Piumi F."/>
            <person name="Punt P.J."/>
            <person name="Ram A.F."/>
            <person name="Ramon A."/>
            <person name="Rauscher S."/>
            <person name="Record E."/>
            <person name="Riano-Pachon D.M."/>
            <person name="Robert V."/>
            <person name="Roehrig J."/>
            <person name="Ruller R."/>
            <person name="Salamov A."/>
            <person name="Salih N.S."/>
            <person name="Samson R.A."/>
            <person name="Sandor E."/>
            <person name="Sanguinetti M."/>
            <person name="Schuetze T."/>
            <person name="Sepcic K."/>
            <person name="Shelest E."/>
            <person name="Sherlock G."/>
            <person name="Sophianopoulou V."/>
            <person name="Squina F.M."/>
            <person name="Sun H."/>
            <person name="Susca A."/>
            <person name="Todd R.B."/>
            <person name="Tsang A."/>
            <person name="Unkles S.E."/>
            <person name="van de Wiele N."/>
            <person name="van Rossen-Uffink D."/>
            <person name="Oliveira J.V."/>
            <person name="Vesth T.C."/>
            <person name="Visser J."/>
            <person name="Yu J.-H."/>
            <person name="Zhou M."/>
            <person name="Andersen M.R."/>
            <person name="Archer D.B."/>
            <person name="Baker S.E."/>
            <person name="Benoit I."/>
            <person name="Brakhage A.A."/>
            <person name="Braus G.H."/>
            <person name="Fischer R."/>
            <person name="Frisvad J.C."/>
            <person name="Goldman G.H."/>
            <person name="Houbraken J."/>
            <person name="Oakley B."/>
            <person name="Pocsi I."/>
            <person name="Scazzocchio C."/>
            <person name="Seiboth B."/>
            <person name="vanKuyk P.A."/>
            <person name="Wortman J."/>
            <person name="Dyer P.S."/>
            <person name="Grigoriev I.V."/>
        </authorList>
    </citation>
    <scope>NUCLEOTIDE SEQUENCE [LARGE SCALE GENOMIC DNA]</scope>
    <source>
        <strain evidence="15">CBS 101740 / IMI 381727 / IBT 21946</strain>
    </source>
</reference>
<keyword evidence="6" id="KW-0325">Glycoprotein</keyword>
<dbReference type="PROSITE" id="PS01095">
    <property type="entry name" value="GH18_1"/>
    <property type="match status" value="1"/>
</dbReference>
<dbReference type="GO" id="GO:0008061">
    <property type="term" value="F:chitin binding"/>
    <property type="evidence" value="ECO:0007669"/>
    <property type="project" value="InterPro"/>
</dbReference>
<dbReference type="EC" id="3.2.1.14" evidence="3"/>
<dbReference type="AlphaFoldDB" id="A0A1L9UNY8"/>
<evidence type="ECO:0000256" key="6">
    <source>
        <dbReference type="ARBA" id="ARBA00023180"/>
    </source>
</evidence>
<proteinExistence type="inferred from homology"/>
<comment type="similarity">
    <text evidence="2">Belongs to the glycosyl hydrolase 18 family. Chitinase class V subfamily.</text>
</comment>
<evidence type="ECO:0000256" key="7">
    <source>
        <dbReference type="ARBA" id="ARBA00023277"/>
    </source>
</evidence>
<keyword evidence="5" id="KW-0146">Chitin degradation</keyword>
<dbReference type="OrthoDB" id="76388at2759"/>
<dbReference type="PROSITE" id="PS51910">
    <property type="entry name" value="GH18_2"/>
    <property type="match status" value="1"/>
</dbReference>
<dbReference type="InterPro" id="IPR017853">
    <property type="entry name" value="GH"/>
</dbReference>
<protein>
    <recommendedName>
        <fullName evidence="3">chitinase</fullName>
        <ecNumber evidence="3">3.2.1.14</ecNumber>
    </recommendedName>
</protein>
<dbReference type="InterPro" id="IPR001223">
    <property type="entry name" value="Glyco_hydro18_cat"/>
</dbReference>
<feature type="chain" id="PRO_5012318464" description="chitinase" evidence="12">
    <location>
        <begin position="18"/>
        <end position="452"/>
    </location>
</feature>
<dbReference type="Proteomes" id="UP000184499">
    <property type="component" value="Unassembled WGS sequence"/>
</dbReference>
<dbReference type="GO" id="GO:0008843">
    <property type="term" value="F:endochitinase activity"/>
    <property type="evidence" value="ECO:0007669"/>
    <property type="project" value="UniProtKB-EC"/>
</dbReference>
<dbReference type="FunFam" id="3.20.20.80:FF:000095">
    <property type="entry name" value="Endochitinase B1"/>
    <property type="match status" value="1"/>
</dbReference>
<dbReference type="Gene3D" id="3.20.20.80">
    <property type="entry name" value="Glycosidases"/>
    <property type="match status" value="1"/>
</dbReference>
<keyword evidence="12" id="KW-0732">Signal</keyword>
<dbReference type="PANTHER" id="PTHR11177">
    <property type="entry name" value="CHITINASE"/>
    <property type="match status" value="1"/>
</dbReference>
<sequence length="452" mass="50115">MEFFSLLLMTLVSLVSAAHRPPQHRPQHHPRPVEPARPGDFQPSHIEPGWHPHELVARNTSAEYKSIAYFVNWAIYGRHHNPQDIPIDKLTHVLYAFANVHANGEVYLSDTYSDIEKRFPSDSWNDVGNNVYGCVKQLNLLKQKNRSLKVLLSIGGWTYSSNFVTPASTDQGRKTFASSAVKLLADLGFDGLDIDWEYPANEAQATDMVLLLREVREELDKYSREHANGTHFLLSIATSAGPSKYNTLHIANMNTYLDFWNLMAYDYAGSWDSTAGHQANLYPSRDTPISTPFNTEQAISAYVAAGVRPNKLILGMPLYGRAFTNTEGPGKPYNGIGPGSWDVGVWDYKALPPAGASVSELSDLGASYSYDAGQRTMISYDTPAIARQKAEYIKNKGLGGAMWWETSGDKTGSESLIATVVDSLGGVRALDSSMNHLEYPESQYDNVKKGFH</sequence>
<keyword evidence="15" id="KW-1185">Reference proteome</keyword>
<dbReference type="PANTHER" id="PTHR11177:SF317">
    <property type="entry name" value="CHITINASE 12-RELATED"/>
    <property type="match status" value="1"/>
</dbReference>
<accession>A0A1L9UNY8</accession>
<keyword evidence="7" id="KW-0119">Carbohydrate metabolism</keyword>
<evidence type="ECO:0000256" key="3">
    <source>
        <dbReference type="ARBA" id="ARBA00012729"/>
    </source>
</evidence>
<evidence type="ECO:0000259" key="13">
    <source>
        <dbReference type="PROSITE" id="PS51910"/>
    </source>
</evidence>
<dbReference type="CDD" id="cd06548">
    <property type="entry name" value="GH18_chitinase"/>
    <property type="match status" value="1"/>
</dbReference>
<dbReference type="VEuPathDB" id="FungiDB:ASPBRDRAFT_73754"/>
<dbReference type="Gene3D" id="3.10.50.10">
    <property type="match status" value="1"/>
</dbReference>
<dbReference type="SUPFAM" id="SSF54556">
    <property type="entry name" value="Chitinase insertion domain"/>
    <property type="match status" value="1"/>
</dbReference>
<keyword evidence="9" id="KW-0624">Polysaccharide degradation</keyword>
<dbReference type="GO" id="GO:0005576">
    <property type="term" value="C:extracellular region"/>
    <property type="evidence" value="ECO:0007669"/>
    <property type="project" value="TreeGrafter"/>
</dbReference>
<dbReference type="SUPFAM" id="SSF51445">
    <property type="entry name" value="(Trans)glycosidases"/>
    <property type="match status" value="1"/>
</dbReference>
<gene>
    <name evidence="14" type="ORF">ASPBRDRAFT_73754</name>
</gene>
<keyword evidence="4 10" id="KW-0378">Hydrolase</keyword>
<dbReference type="InterPro" id="IPR011583">
    <property type="entry name" value="Chitinase_II/V-like_cat"/>
</dbReference>
<dbReference type="GO" id="GO:0000272">
    <property type="term" value="P:polysaccharide catabolic process"/>
    <property type="evidence" value="ECO:0007669"/>
    <property type="project" value="UniProtKB-KW"/>
</dbReference>
<dbReference type="OMA" id="FYYCSGG"/>